<organism evidence="9 10">
    <name type="scientific">Buddleja alternifolia</name>
    <dbReference type="NCBI Taxonomy" id="168488"/>
    <lineage>
        <taxon>Eukaryota</taxon>
        <taxon>Viridiplantae</taxon>
        <taxon>Streptophyta</taxon>
        <taxon>Embryophyta</taxon>
        <taxon>Tracheophyta</taxon>
        <taxon>Spermatophyta</taxon>
        <taxon>Magnoliopsida</taxon>
        <taxon>eudicotyledons</taxon>
        <taxon>Gunneridae</taxon>
        <taxon>Pentapetalae</taxon>
        <taxon>asterids</taxon>
        <taxon>lamiids</taxon>
        <taxon>Lamiales</taxon>
        <taxon>Scrophulariaceae</taxon>
        <taxon>Buddlejeae</taxon>
        <taxon>Buddleja</taxon>
    </lineage>
</organism>
<evidence type="ECO:0000256" key="2">
    <source>
        <dbReference type="ARBA" id="ARBA00022475"/>
    </source>
</evidence>
<proteinExistence type="predicted"/>
<evidence type="ECO:0000313" key="9">
    <source>
        <dbReference type="EMBL" id="KAG8374318.1"/>
    </source>
</evidence>
<feature type="transmembrane region" description="Helical" evidence="7">
    <location>
        <begin position="20"/>
        <end position="41"/>
    </location>
</feature>
<keyword evidence="4 7" id="KW-1133">Transmembrane helix</keyword>
<reference evidence="9" key="1">
    <citation type="submission" date="2019-10" db="EMBL/GenBank/DDBJ databases">
        <authorList>
            <person name="Zhang R."/>
            <person name="Pan Y."/>
            <person name="Wang J."/>
            <person name="Ma R."/>
            <person name="Yu S."/>
        </authorList>
    </citation>
    <scope>NUCLEOTIDE SEQUENCE</scope>
    <source>
        <strain evidence="9">LA-IB0</strain>
        <tissue evidence="9">Leaf</tissue>
    </source>
</reference>
<feature type="compositionally biased region" description="Basic and acidic residues" evidence="6">
    <location>
        <begin position="714"/>
        <end position="723"/>
    </location>
</feature>
<comment type="subcellular location">
    <subcellularLocation>
        <location evidence="1">Cell membrane</location>
        <topology evidence="1">Multi-pass membrane protein</topology>
    </subcellularLocation>
</comment>
<evidence type="ECO:0000259" key="8">
    <source>
        <dbReference type="Pfam" id="PF13515"/>
    </source>
</evidence>
<feature type="region of interest" description="Disordered" evidence="6">
    <location>
        <begin position="708"/>
        <end position="733"/>
    </location>
</feature>
<dbReference type="GO" id="GO:0005886">
    <property type="term" value="C:plasma membrane"/>
    <property type="evidence" value="ECO:0007669"/>
    <property type="project" value="UniProtKB-SubCell"/>
</dbReference>
<evidence type="ECO:0000256" key="4">
    <source>
        <dbReference type="ARBA" id="ARBA00022989"/>
    </source>
</evidence>
<feature type="domain" description="Integral membrane bound transporter" evidence="8">
    <location>
        <begin position="403"/>
        <end position="525"/>
    </location>
</feature>
<evidence type="ECO:0000256" key="1">
    <source>
        <dbReference type="ARBA" id="ARBA00004651"/>
    </source>
</evidence>
<feature type="transmembrane region" description="Helical" evidence="7">
    <location>
        <begin position="71"/>
        <end position="92"/>
    </location>
</feature>
<keyword evidence="3 7" id="KW-0812">Transmembrane</keyword>
<feature type="transmembrane region" description="Helical" evidence="7">
    <location>
        <begin position="154"/>
        <end position="175"/>
    </location>
</feature>
<keyword evidence="10" id="KW-1185">Reference proteome</keyword>
<dbReference type="EMBL" id="WHWC01000011">
    <property type="protein sequence ID" value="KAG8374318.1"/>
    <property type="molecule type" value="Genomic_DNA"/>
</dbReference>
<name>A0AAV6X589_9LAMI</name>
<evidence type="ECO:0000256" key="6">
    <source>
        <dbReference type="SAM" id="MobiDB-lite"/>
    </source>
</evidence>
<gene>
    <name evidence="9" type="ORF">BUALT_Bualt11G0119200</name>
</gene>
<keyword evidence="5 7" id="KW-0472">Membrane</keyword>
<dbReference type="AlphaFoldDB" id="A0AAV6X589"/>
<feature type="transmembrane region" description="Helical" evidence="7">
    <location>
        <begin position="47"/>
        <end position="64"/>
    </location>
</feature>
<comment type="caution">
    <text evidence="9">The sequence shown here is derived from an EMBL/GenBank/DDBJ whole genome shotgun (WGS) entry which is preliminary data.</text>
</comment>
<accession>A0AAV6X589</accession>
<dbReference type="InterPro" id="IPR049453">
    <property type="entry name" value="Memb_transporter_dom"/>
</dbReference>
<sequence length="777" mass="87367">MTSTVAERYRIIWCMRLHSALRTALACAIVGGATMYGPKFLVREIKFAAFSYLTAVLIVSDAALGDTLKGCWHALCATVQVVPVAMLARWLIAPEVGIRVGTAALAVAVAAFVVALPEGTHMTAKRIAFGQIVLVCSDAVVSDGGGSDGYMRPVYVAASTALGALASLLALMVPYPDLAYYKVRKLCRVYAENASERMNLYVRAFKVQDNHTKMALISQAKPLAETGNKLLHSIKSFQDGMKWERPWSLYLNPNLVGRGDRLQSMELPMRGIEYSLASSPAFPVQVDDKEHLSNVLQGVSNQLGQKIEQVKCFPPFYSMTEPETGQEFKEKPLLPLEPISRTHKSDSVHFFFSCIDMLLNDANFASEVRQNRHEKSIKTFRSWLLKLSKRLEFAIKCSLSLGLAMLFGLIFDKENGCWAGLTIAISFVKGRQAIFTIANTRAQGTAIGSVYGVICCFIFHYEELRLLALLPWIIITSFLRHSRMYSQTGGVSAAIGALLILGRKNYGSPNEFALARLAEVFIGLSSFVMVELFLQPTRATTLAKTHLHMTLCALQDCIKETRLYLAAETDNVSKFHEFRDKQRNLESLVCELKKFVEDAETEPSFWYLPFRTSCYQKLVESLSTIADLLYFLSYNFEVLQKLAETSTRRNELQEQMNSEIELFQENLSSSLKILEKAHLKESKADSQDAMDEKLRDLETGKLKNEENLSVISMADDKEKQRNAEEDEEHDDNKKNLDERRVQCLGAIGFCINSLSKERIEIEICIKEIERWEYQSSQ</sequence>
<dbReference type="Proteomes" id="UP000826271">
    <property type="component" value="Unassembled WGS sequence"/>
</dbReference>
<dbReference type="PANTHER" id="PTHR30509">
    <property type="entry name" value="P-HYDROXYBENZOIC ACID EFFLUX PUMP SUBUNIT-RELATED"/>
    <property type="match status" value="1"/>
</dbReference>
<evidence type="ECO:0000256" key="7">
    <source>
        <dbReference type="SAM" id="Phobius"/>
    </source>
</evidence>
<evidence type="ECO:0000313" key="10">
    <source>
        <dbReference type="Proteomes" id="UP000826271"/>
    </source>
</evidence>
<evidence type="ECO:0000256" key="3">
    <source>
        <dbReference type="ARBA" id="ARBA00022692"/>
    </source>
</evidence>
<protein>
    <recommendedName>
        <fullName evidence="8">Integral membrane bound transporter domain-containing protein</fullName>
    </recommendedName>
</protein>
<evidence type="ECO:0000256" key="5">
    <source>
        <dbReference type="ARBA" id="ARBA00023136"/>
    </source>
</evidence>
<keyword evidence="2" id="KW-1003">Cell membrane</keyword>
<dbReference type="PANTHER" id="PTHR30509:SF34">
    <property type="entry name" value="F3L24.34 PROTEIN"/>
    <property type="match status" value="1"/>
</dbReference>
<feature type="transmembrane region" description="Helical" evidence="7">
    <location>
        <begin position="98"/>
        <end position="116"/>
    </location>
</feature>
<dbReference type="Pfam" id="PF13515">
    <property type="entry name" value="FUSC_2"/>
    <property type="match status" value="1"/>
</dbReference>